<comment type="caution">
    <text evidence="2">The sequence shown here is derived from an EMBL/GenBank/DDBJ whole genome shotgun (WGS) entry which is preliminary data.</text>
</comment>
<sequence length="45" mass="5057">MTDKCHPGINLGVRHGVAHQHAEKVMFGFWVFLMSDLVIFGVIFA</sequence>
<feature type="non-terminal residue" evidence="2">
    <location>
        <position position="45"/>
    </location>
</feature>
<gene>
    <name evidence="2" type="ORF">LCGC14_1127570</name>
</gene>
<organism evidence="2">
    <name type="scientific">marine sediment metagenome</name>
    <dbReference type="NCBI Taxonomy" id="412755"/>
    <lineage>
        <taxon>unclassified sequences</taxon>
        <taxon>metagenomes</taxon>
        <taxon>ecological metagenomes</taxon>
    </lineage>
</organism>
<dbReference type="GO" id="GO:0009055">
    <property type="term" value="F:electron transfer activity"/>
    <property type="evidence" value="ECO:0007669"/>
    <property type="project" value="InterPro"/>
</dbReference>
<evidence type="ECO:0000313" key="2">
    <source>
        <dbReference type="EMBL" id="KKN01451.1"/>
    </source>
</evidence>
<dbReference type="InterPro" id="IPR035973">
    <property type="entry name" value="Cyt_c_oxidase_su3-like_sf"/>
</dbReference>
<dbReference type="EMBL" id="LAZR01005259">
    <property type="protein sequence ID" value="KKN01451.1"/>
    <property type="molecule type" value="Genomic_DNA"/>
</dbReference>
<keyword evidence="1" id="KW-0472">Membrane</keyword>
<dbReference type="SUPFAM" id="SSF81452">
    <property type="entry name" value="Cytochrome c oxidase subunit III-like"/>
    <property type="match status" value="1"/>
</dbReference>
<proteinExistence type="predicted"/>
<feature type="transmembrane region" description="Helical" evidence="1">
    <location>
        <begin position="25"/>
        <end position="44"/>
    </location>
</feature>
<evidence type="ECO:0000256" key="1">
    <source>
        <dbReference type="SAM" id="Phobius"/>
    </source>
</evidence>
<name>A0A0F9PK74_9ZZZZ</name>
<protein>
    <recommendedName>
        <fullName evidence="3">Cytochrome o ubiquinol oxidase subunit III</fullName>
    </recommendedName>
</protein>
<reference evidence="2" key="1">
    <citation type="journal article" date="2015" name="Nature">
        <title>Complex archaea that bridge the gap between prokaryotes and eukaryotes.</title>
        <authorList>
            <person name="Spang A."/>
            <person name="Saw J.H."/>
            <person name="Jorgensen S.L."/>
            <person name="Zaremba-Niedzwiedzka K."/>
            <person name="Martijn J."/>
            <person name="Lind A.E."/>
            <person name="van Eijk R."/>
            <person name="Schleper C."/>
            <person name="Guy L."/>
            <person name="Ettema T.J."/>
        </authorList>
    </citation>
    <scope>NUCLEOTIDE SEQUENCE</scope>
</reference>
<accession>A0A0F9PK74</accession>
<keyword evidence="1" id="KW-0812">Transmembrane</keyword>
<dbReference type="AlphaFoldDB" id="A0A0F9PK74"/>
<dbReference type="GO" id="GO:0016020">
    <property type="term" value="C:membrane"/>
    <property type="evidence" value="ECO:0007669"/>
    <property type="project" value="InterPro"/>
</dbReference>
<evidence type="ECO:0008006" key="3">
    <source>
        <dbReference type="Google" id="ProtNLM"/>
    </source>
</evidence>
<keyword evidence="1" id="KW-1133">Transmembrane helix</keyword>